<feature type="region of interest" description="Disordered" evidence="1">
    <location>
        <begin position="195"/>
        <end position="222"/>
    </location>
</feature>
<dbReference type="Proteomes" id="UP000366872">
    <property type="component" value="Unassembled WGS sequence"/>
</dbReference>
<dbReference type="AlphaFoldDB" id="A0A6C2U9A6"/>
<dbReference type="SUPFAM" id="SSF110849">
    <property type="entry name" value="ParB/Sulfiredoxin"/>
    <property type="match status" value="1"/>
</dbReference>
<accession>A0A6C2U9A6</accession>
<feature type="compositionally biased region" description="Basic and acidic residues" evidence="1">
    <location>
        <begin position="197"/>
        <end position="213"/>
    </location>
</feature>
<gene>
    <name evidence="2" type="ORF">PDESU_05221</name>
</gene>
<dbReference type="Gene3D" id="3.90.1530.10">
    <property type="entry name" value="Conserved hypothetical protein from pyrococcus furiosus pfu- 392566-001, ParB domain"/>
    <property type="match status" value="1"/>
</dbReference>
<evidence type="ECO:0000313" key="3">
    <source>
        <dbReference type="Proteomes" id="UP000366872"/>
    </source>
</evidence>
<evidence type="ECO:0000313" key="2">
    <source>
        <dbReference type="EMBL" id="VGO16630.1"/>
    </source>
</evidence>
<reference evidence="2 3" key="1">
    <citation type="submission" date="2019-04" db="EMBL/GenBank/DDBJ databases">
        <authorList>
            <person name="Van Vliet M D."/>
        </authorList>
    </citation>
    <scope>NUCLEOTIDE SEQUENCE [LARGE SCALE GENOMIC DNA]</scope>
    <source>
        <strain evidence="2 3">F1</strain>
    </source>
</reference>
<dbReference type="EMBL" id="CAAHFG010000003">
    <property type="protein sequence ID" value="VGO16630.1"/>
    <property type="molecule type" value="Genomic_DNA"/>
</dbReference>
<sequence>MSESFQVNGIDLPADVLKPLNARDNINTEKHRGYAKIRSTIANLALIEPFCVYRDGDEFFVLDGYLRLLACRELGYDVVPCILFDEKEAYTYNRMVNNLSGFQEIKMMRKSMESLDEQTIADTFGMKNIRYRLAPKLVEQLHPKVAQAFEQELIGKTTAYELGAVLPEHQPELLKTMRRVDDFSPTFVRALVLQTPQEKRNPERQTRSKPKADAKKKRQALTDRLQEAEEQYDFYTKLFRTYTADLLKMTLYVRKVITTPEIREYLEQHHSSALGEMTSIVMEAR</sequence>
<protein>
    <recommendedName>
        <fullName evidence="4">ParB/Sulfiredoxin domain-containing protein</fullName>
    </recommendedName>
</protein>
<evidence type="ECO:0000256" key="1">
    <source>
        <dbReference type="SAM" id="MobiDB-lite"/>
    </source>
</evidence>
<organism evidence="2 3">
    <name type="scientific">Pontiella desulfatans</name>
    <dbReference type="NCBI Taxonomy" id="2750659"/>
    <lineage>
        <taxon>Bacteria</taxon>
        <taxon>Pseudomonadati</taxon>
        <taxon>Kiritimatiellota</taxon>
        <taxon>Kiritimatiellia</taxon>
        <taxon>Kiritimatiellales</taxon>
        <taxon>Pontiellaceae</taxon>
        <taxon>Pontiella</taxon>
    </lineage>
</organism>
<evidence type="ECO:0008006" key="4">
    <source>
        <dbReference type="Google" id="ProtNLM"/>
    </source>
</evidence>
<proteinExistence type="predicted"/>
<dbReference type="InterPro" id="IPR036086">
    <property type="entry name" value="ParB/Sulfiredoxin_sf"/>
</dbReference>
<name>A0A6C2U9A6_PONDE</name>
<dbReference type="RefSeq" id="WP_136082119.1">
    <property type="nucleotide sequence ID" value="NZ_CAAHFG010000003.1"/>
</dbReference>
<keyword evidence="3" id="KW-1185">Reference proteome</keyword>